<dbReference type="PROSITE" id="PS51186">
    <property type="entry name" value="GNAT"/>
    <property type="match status" value="2"/>
</dbReference>
<keyword evidence="2" id="KW-0689">Ribosomal protein</keyword>
<feature type="domain" description="N-acetyltransferase" evidence="1">
    <location>
        <begin position="1"/>
        <end position="132"/>
    </location>
</feature>
<reference evidence="3" key="1">
    <citation type="submission" date="2016-08" db="EMBL/GenBank/DDBJ databases">
        <authorList>
            <person name="Varghese N."/>
            <person name="Submissions Spin"/>
        </authorList>
    </citation>
    <scope>NUCLEOTIDE SEQUENCE [LARGE SCALE GENOMIC DNA]</scope>
    <source>
        <strain evidence="3">SGD-1123</strain>
    </source>
</reference>
<evidence type="ECO:0000313" key="3">
    <source>
        <dbReference type="Proteomes" id="UP000181997"/>
    </source>
</evidence>
<dbReference type="EMBL" id="FMAU01000001">
    <property type="protein sequence ID" value="SCB81478.1"/>
    <property type="molecule type" value="Genomic_DNA"/>
</dbReference>
<dbReference type="RefSeq" id="WP_058297529.1">
    <property type="nucleotide sequence ID" value="NZ_FMAU01000001.1"/>
</dbReference>
<dbReference type="GO" id="GO:0016747">
    <property type="term" value="F:acyltransferase activity, transferring groups other than amino-acyl groups"/>
    <property type="evidence" value="ECO:0007669"/>
    <property type="project" value="InterPro"/>
</dbReference>
<dbReference type="InterPro" id="IPR000182">
    <property type="entry name" value="GNAT_dom"/>
</dbReference>
<keyword evidence="3" id="KW-1185">Reference proteome</keyword>
<evidence type="ECO:0000259" key="1">
    <source>
        <dbReference type="PROSITE" id="PS51186"/>
    </source>
</evidence>
<dbReference type="AlphaFoldDB" id="A0A0V8HL81"/>
<dbReference type="CDD" id="cd04301">
    <property type="entry name" value="NAT_SF"/>
    <property type="match status" value="1"/>
</dbReference>
<dbReference type="InterPro" id="IPR050276">
    <property type="entry name" value="MshD_Acetyltransferase"/>
</dbReference>
<feature type="domain" description="N-acetyltransferase" evidence="1">
    <location>
        <begin position="141"/>
        <end position="274"/>
    </location>
</feature>
<dbReference type="InterPro" id="IPR016181">
    <property type="entry name" value="Acyl_CoA_acyltransferase"/>
</dbReference>
<dbReference type="PANTHER" id="PTHR43617">
    <property type="entry name" value="L-AMINO ACID N-ACETYLTRANSFERASE"/>
    <property type="match status" value="1"/>
</dbReference>
<keyword evidence="2" id="KW-0687">Ribonucleoprotein</keyword>
<gene>
    <name evidence="2" type="ORF">GA0061094_0689</name>
</gene>
<dbReference type="Proteomes" id="UP000181997">
    <property type="component" value="Unassembled WGS sequence"/>
</dbReference>
<organism evidence="2 3">
    <name type="scientific">[Bacillus] enclensis</name>
    <dbReference type="NCBI Taxonomy" id="1402860"/>
    <lineage>
        <taxon>Bacteria</taxon>
        <taxon>Bacillati</taxon>
        <taxon>Bacillota</taxon>
        <taxon>Bacilli</taxon>
        <taxon>Bacillales</taxon>
        <taxon>Bacillaceae</taxon>
        <taxon>Rossellomorea</taxon>
    </lineage>
</organism>
<evidence type="ECO:0000313" key="2">
    <source>
        <dbReference type="EMBL" id="SCB81478.1"/>
    </source>
</evidence>
<sequence length="274" mass="31168">MLNQKQLDDIKALQDICETHEGIKLKLNWDMLQHRTADHDDFFHYSNKNLLGFLALYGFGVQYELCGMVHPGHRGEGIFKELFKKAMISLKDRNAGSLLINVPGTSGSGKTFVEAIDADYDFTEYEMKWEPGSGITLSKSVMTRGMTEDDIPQCISLDIDCFGQSRTDAEAMLKQMLTEQGLKSLMIEADGQTVGKIRVQRIKGQSFIYGFAIDPKYQRRGIGRKALSYVVSEESKWTDDIFLDVAAENSHALKLYETSGFRTIYSQDYYRYKL</sequence>
<dbReference type="SUPFAM" id="SSF55729">
    <property type="entry name" value="Acyl-CoA N-acyltransferases (Nat)"/>
    <property type="match status" value="1"/>
</dbReference>
<name>A0A0V8HL81_9BACI</name>
<accession>A0A0V8HL81</accession>
<dbReference type="Pfam" id="PF13673">
    <property type="entry name" value="Acetyltransf_10"/>
    <property type="match status" value="1"/>
</dbReference>
<dbReference type="OrthoDB" id="7163760at2"/>
<dbReference type="Gene3D" id="3.40.630.30">
    <property type="match status" value="2"/>
</dbReference>
<proteinExistence type="predicted"/>
<protein>
    <submittedName>
        <fullName evidence="2">Ribosomal protein S18 acetylase RimI</fullName>
    </submittedName>
</protein>
<dbReference type="GO" id="GO:0005840">
    <property type="term" value="C:ribosome"/>
    <property type="evidence" value="ECO:0007669"/>
    <property type="project" value="UniProtKB-KW"/>
</dbReference>